<reference evidence="3 4" key="1">
    <citation type="submission" date="2015-09" db="EMBL/GenBank/DDBJ databases">
        <title>Draft genome of a European isolate of the apple canker pathogen Neonectria ditissima.</title>
        <authorList>
            <person name="Gomez-Cortecero A."/>
            <person name="Harrison R.J."/>
            <person name="Armitage A.D."/>
        </authorList>
    </citation>
    <scope>NUCLEOTIDE SEQUENCE [LARGE SCALE GENOMIC DNA]</scope>
    <source>
        <strain evidence="3 4">R09/05</strain>
    </source>
</reference>
<gene>
    <name evidence="3" type="ORF">AK830_g135</name>
</gene>
<dbReference type="Gene3D" id="3.40.190.10">
    <property type="entry name" value="Periplasmic binding protein-like II"/>
    <property type="match status" value="2"/>
</dbReference>
<keyword evidence="1 2" id="KW-0732">Signal</keyword>
<evidence type="ECO:0000313" key="3">
    <source>
        <dbReference type="EMBL" id="KPM46313.1"/>
    </source>
</evidence>
<organism evidence="3 4">
    <name type="scientific">Neonectria ditissima</name>
    <dbReference type="NCBI Taxonomy" id="78410"/>
    <lineage>
        <taxon>Eukaryota</taxon>
        <taxon>Fungi</taxon>
        <taxon>Dikarya</taxon>
        <taxon>Ascomycota</taxon>
        <taxon>Pezizomycotina</taxon>
        <taxon>Sordariomycetes</taxon>
        <taxon>Hypocreomycetidae</taxon>
        <taxon>Hypocreales</taxon>
        <taxon>Nectriaceae</taxon>
        <taxon>Neonectria</taxon>
    </lineage>
</organism>
<dbReference type="EMBL" id="LKCW01000001">
    <property type="protein sequence ID" value="KPM46313.1"/>
    <property type="molecule type" value="Genomic_DNA"/>
</dbReference>
<feature type="chain" id="PRO_5006135834" description="Periplasmic binding protein-like II" evidence="2">
    <location>
        <begin position="24"/>
        <end position="298"/>
    </location>
</feature>
<feature type="signal peptide" evidence="2">
    <location>
        <begin position="1"/>
        <end position="23"/>
    </location>
</feature>
<comment type="caution">
    <text evidence="3">The sequence shown here is derived from an EMBL/GenBank/DDBJ whole genome shotgun (WGS) entry which is preliminary data.</text>
</comment>
<evidence type="ECO:0000256" key="1">
    <source>
        <dbReference type="ARBA" id="ARBA00022729"/>
    </source>
</evidence>
<dbReference type="Proteomes" id="UP000050424">
    <property type="component" value="Unassembled WGS sequence"/>
</dbReference>
<sequence>MVGLKGTTGVLLTLCLWGQLASTSNTKLEERSLDKIYEAVQKESGALNVVFGGSAQAAAEPLINAFQKRFPEVSVNISVQLSKYADSRIDRSYLAESPYVDVAILQTVNDFPRWEKQGLLLHYKPINFDDVNLAIKHIDGAHYPVAYNQFGPFYYDSDAVSVDKVPTTYSDVLDPFWKGKMVLTYPNDDDGVLYLFSLIIRRYGFGWLDGLLKQDVQWVRGATLATGTIIQGHGTDSTRVLSFSGLGGFTPATDFLKVKQPETPDQFMTWAQQAAIFKSTPRPESAKLFTSFLLSDEW</sequence>
<evidence type="ECO:0008006" key="5">
    <source>
        <dbReference type="Google" id="ProtNLM"/>
    </source>
</evidence>
<dbReference type="Pfam" id="PF13343">
    <property type="entry name" value="SBP_bac_6"/>
    <property type="match status" value="1"/>
</dbReference>
<proteinExistence type="predicted"/>
<dbReference type="AlphaFoldDB" id="A0A0P7BH77"/>
<dbReference type="SUPFAM" id="SSF53850">
    <property type="entry name" value="Periplasmic binding protein-like II"/>
    <property type="match status" value="1"/>
</dbReference>
<dbReference type="PANTHER" id="PTHR30006">
    <property type="entry name" value="THIAMINE-BINDING PERIPLASMIC PROTEIN-RELATED"/>
    <property type="match status" value="1"/>
</dbReference>
<dbReference type="PANTHER" id="PTHR30006:SF2">
    <property type="entry name" value="ABC TRANSPORTER SUBSTRATE-BINDING PROTEIN"/>
    <property type="match status" value="1"/>
</dbReference>
<dbReference type="STRING" id="78410.A0A0P7BH77"/>
<protein>
    <recommendedName>
        <fullName evidence="5">Periplasmic binding protein-like II</fullName>
    </recommendedName>
</protein>
<accession>A0A0P7BH77</accession>
<dbReference type="OrthoDB" id="124329at2759"/>
<name>A0A0P7BH77_9HYPO</name>
<keyword evidence="4" id="KW-1185">Reference proteome</keyword>
<evidence type="ECO:0000256" key="2">
    <source>
        <dbReference type="SAM" id="SignalP"/>
    </source>
</evidence>
<evidence type="ECO:0000313" key="4">
    <source>
        <dbReference type="Proteomes" id="UP000050424"/>
    </source>
</evidence>